<keyword evidence="2" id="KW-0812">Transmembrane</keyword>
<protein>
    <submittedName>
        <fullName evidence="3">Uncharacterized protein</fullName>
    </submittedName>
</protein>
<keyword evidence="2" id="KW-0472">Membrane</keyword>
<accession>A0A1Y2IBD8</accession>
<proteinExistence type="predicted"/>
<gene>
    <name evidence="3" type="ORF">PYCCODRAFT_1375274</name>
</gene>
<evidence type="ECO:0000313" key="4">
    <source>
        <dbReference type="Proteomes" id="UP000193067"/>
    </source>
</evidence>
<feature type="transmembrane region" description="Helical" evidence="2">
    <location>
        <begin position="76"/>
        <end position="94"/>
    </location>
</feature>
<dbReference type="Proteomes" id="UP000193067">
    <property type="component" value="Unassembled WGS sequence"/>
</dbReference>
<sequence>MILPDDTPESPAKTRAGLPGSSESVDEDFVAPPPAYPGPASSSQPSDLEAQMGTHQVPNSYPERHGERRERAPKRFLRALGIAVLIWVAIGLFARNAFTSGHWHISPFPGPHPIDGKVERCVRASSLLQYRNSRAESVVSFELPISADALYIFGRGALSRGSINFMPVEGDPPTSGVVDEKVKVDITTTYEARFALDAVNFCLLERLPGQHGIGILVRHHDLDLLDFKIDVRFPLPRRRAHPFRVKSFETSLPLFQHTMRDLKGVVEFDSISLASRNMPLLIEYLVAEEATLVTSNAMITGTYNVSRTLFLKTSNQNIDADVTLVNPQFFKDSNKGAIDTRLALLRQSRLAIGGDYDVVVHTDNARITLPISYMHPHSQLLLDARTSNAPANVELPLIYAGDVEARTTNSPAEVECDPDAQDPLMRGNQHLCKLTQKRPEWVKGFMGWGSVRGITGAVKVVTENSPVSIASG</sequence>
<dbReference type="EMBL" id="KZ084138">
    <property type="protein sequence ID" value="OSC98439.1"/>
    <property type="molecule type" value="Genomic_DNA"/>
</dbReference>
<dbReference type="STRING" id="1353009.A0A1Y2IBD8"/>
<evidence type="ECO:0000313" key="3">
    <source>
        <dbReference type="EMBL" id="OSC98439.1"/>
    </source>
</evidence>
<dbReference type="AlphaFoldDB" id="A0A1Y2IBD8"/>
<reference evidence="3 4" key="1">
    <citation type="journal article" date="2015" name="Biotechnol. Biofuels">
        <title>Enhanced degradation of softwood versus hardwood by the white-rot fungus Pycnoporus coccineus.</title>
        <authorList>
            <person name="Couturier M."/>
            <person name="Navarro D."/>
            <person name="Chevret D."/>
            <person name="Henrissat B."/>
            <person name="Piumi F."/>
            <person name="Ruiz-Duenas F.J."/>
            <person name="Martinez A.T."/>
            <person name="Grigoriev I.V."/>
            <person name="Riley R."/>
            <person name="Lipzen A."/>
            <person name="Berrin J.G."/>
            <person name="Master E.R."/>
            <person name="Rosso M.N."/>
        </authorList>
    </citation>
    <scope>NUCLEOTIDE SEQUENCE [LARGE SCALE GENOMIC DNA]</scope>
    <source>
        <strain evidence="3 4">BRFM310</strain>
    </source>
</reference>
<keyword evidence="4" id="KW-1185">Reference proteome</keyword>
<keyword evidence="2" id="KW-1133">Transmembrane helix</keyword>
<feature type="region of interest" description="Disordered" evidence="1">
    <location>
        <begin position="1"/>
        <end position="69"/>
    </location>
</feature>
<name>A0A1Y2IBD8_TRAC3</name>
<evidence type="ECO:0000256" key="2">
    <source>
        <dbReference type="SAM" id="Phobius"/>
    </source>
</evidence>
<dbReference type="OrthoDB" id="5570013at2759"/>
<organism evidence="3 4">
    <name type="scientific">Trametes coccinea (strain BRFM310)</name>
    <name type="common">Pycnoporus coccineus</name>
    <dbReference type="NCBI Taxonomy" id="1353009"/>
    <lineage>
        <taxon>Eukaryota</taxon>
        <taxon>Fungi</taxon>
        <taxon>Dikarya</taxon>
        <taxon>Basidiomycota</taxon>
        <taxon>Agaricomycotina</taxon>
        <taxon>Agaricomycetes</taxon>
        <taxon>Polyporales</taxon>
        <taxon>Polyporaceae</taxon>
        <taxon>Trametes</taxon>
    </lineage>
</organism>
<evidence type="ECO:0000256" key="1">
    <source>
        <dbReference type="SAM" id="MobiDB-lite"/>
    </source>
</evidence>